<feature type="transmembrane region" description="Helical" evidence="5">
    <location>
        <begin position="81"/>
        <end position="105"/>
    </location>
</feature>
<dbReference type="RefSeq" id="XP_014469998.1">
    <property type="nucleotide sequence ID" value="XM_014614512.1"/>
</dbReference>
<keyword evidence="3 5" id="KW-1133">Transmembrane helix</keyword>
<keyword evidence="2 5" id="KW-0812">Transmembrane</keyword>
<evidence type="ECO:0000313" key="7">
    <source>
        <dbReference type="Proteomes" id="UP000515204"/>
    </source>
</evidence>
<dbReference type="InterPro" id="IPR005829">
    <property type="entry name" value="Sugar_transporter_CS"/>
</dbReference>
<feature type="transmembrane region" description="Helical" evidence="5">
    <location>
        <begin position="135"/>
        <end position="156"/>
    </location>
</feature>
<feature type="transmembrane region" description="Helical" evidence="5">
    <location>
        <begin position="112"/>
        <end position="129"/>
    </location>
</feature>
<feature type="transmembrane region" description="Helical" evidence="5">
    <location>
        <begin position="284"/>
        <end position="308"/>
    </location>
</feature>
<name>A0A6P3WV14_DINQU</name>
<feature type="transmembrane region" description="Helical" evidence="5">
    <location>
        <begin position="40"/>
        <end position="61"/>
    </location>
</feature>
<dbReference type="InterPro" id="IPR020846">
    <property type="entry name" value="MFS_dom"/>
</dbReference>
<dbReference type="GeneID" id="106741989"/>
<dbReference type="Pfam" id="PF00083">
    <property type="entry name" value="Sugar_tr"/>
    <property type="match status" value="2"/>
</dbReference>
<comment type="subcellular location">
    <subcellularLocation>
        <location evidence="1">Membrane</location>
        <topology evidence="1">Multi-pass membrane protein</topology>
    </subcellularLocation>
</comment>
<feature type="transmembrane region" description="Helical" evidence="5">
    <location>
        <begin position="168"/>
        <end position="187"/>
    </location>
</feature>
<dbReference type="Proteomes" id="UP000515204">
    <property type="component" value="Unplaced"/>
</dbReference>
<dbReference type="OrthoDB" id="78824at2759"/>
<sequence>MRFIRKQNSCFSYYIDTLASRIVITSPEMFKTLLQIWPQWVATLIAILLPISIGLAIGWTSPYLALLTNEESLFLITSEEASWIASLLPLGRLLGAVVGSLCVAYLDSKTSLLLTGVPLIGGWICIIFADSAVLLYTFRILSGMSMGMLFSCYPLYIGEISMPSIRGALVGLVINGLPLGTLLGNIMGPKMSMMYFGIISLVVTICYLGTFPFLPQSPHYFVRRGDMERARKAIQWYNRKTDTRSELENVELYVKSSSSVTLSGLNSIVFYMEIIVREAMVTSIAPSTVVIIISAAAIICGWIGAFAIDRYGRRILLAISTISVTIGILLLALHFWLLDYDYDPRNLEWLVILAFLVFTLLFMGVVPVPTTMLSELFQSDLKSLAGFVASVTSAIFAFIAAKTYQPLVDIMSEQYLFCAYAVLMVGCLIYSMVKVPETKGKTLQEIQDMMAIGNSGKTQKRNDDKA</sequence>
<dbReference type="GO" id="GO:0016020">
    <property type="term" value="C:membrane"/>
    <property type="evidence" value="ECO:0007669"/>
    <property type="project" value="UniProtKB-SubCell"/>
</dbReference>
<dbReference type="Gene3D" id="1.20.1250.20">
    <property type="entry name" value="MFS general substrate transporter like domains"/>
    <property type="match status" value="2"/>
</dbReference>
<evidence type="ECO:0000256" key="4">
    <source>
        <dbReference type="ARBA" id="ARBA00023136"/>
    </source>
</evidence>
<dbReference type="GO" id="GO:0022857">
    <property type="term" value="F:transmembrane transporter activity"/>
    <property type="evidence" value="ECO:0007669"/>
    <property type="project" value="InterPro"/>
</dbReference>
<feature type="transmembrane region" description="Helical" evidence="5">
    <location>
        <begin position="349"/>
        <end position="372"/>
    </location>
</feature>
<accession>A0A6P3WV14</accession>
<keyword evidence="4 5" id="KW-0472">Membrane</keyword>
<protein>
    <submittedName>
        <fullName evidence="8">Facilitated trehalose transporter Tret1-like isoform X3</fullName>
    </submittedName>
</protein>
<dbReference type="PANTHER" id="PTHR48021:SF1">
    <property type="entry name" value="GH07001P-RELATED"/>
    <property type="match status" value="1"/>
</dbReference>
<feature type="domain" description="Major facilitator superfamily (MFS) profile" evidence="6">
    <location>
        <begin position="38"/>
        <end position="439"/>
    </location>
</feature>
<dbReference type="InterPro" id="IPR050549">
    <property type="entry name" value="MFS_Trehalose_Transporter"/>
</dbReference>
<evidence type="ECO:0000256" key="2">
    <source>
        <dbReference type="ARBA" id="ARBA00022692"/>
    </source>
</evidence>
<feature type="transmembrane region" description="Helical" evidence="5">
    <location>
        <begin position="193"/>
        <end position="214"/>
    </location>
</feature>
<feature type="transmembrane region" description="Helical" evidence="5">
    <location>
        <begin position="315"/>
        <end position="337"/>
    </location>
</feature>
<evidence type="ECO:0000259" key="6">
    <source>
        <dbReference type="PROSITE" id="PS50850"/>
    </source>
</evidence>
<organism evidence="7 8">
    <name type="scientific">Dinoponera quadriceps</name>
    <name type="common">South American ant</name>
    <dbReference type="NCBI Taxonomy" id="609295"/>
    <lineage>
        <taxon>Eukaryota</taxon>
        <taxon>Metazoa</taxon>
        <taxon>Ecdysozoa</taxon>
        <taxon>Arthropoda</taxon>
        <taxon>Hexapoda</taxon>
        <taxon>Insecta</taxon>
        <taxon>Pterygota</taxon>
        <taxon>Neoptera</taxon>
        <taxon>Endopterygota</taxon>
        <taxon>Hymenoptera</taxon>
        <taxon>Apocrita</taxon>
        <taxon>Aculeata</taxon>
        <taxon>Formicoidea</taxon>
        <taxon>Formicidae</taxon>
        <taxon>Ponerinae</taxon>
        <taxon>Ponerini</taxon>
        <taxon>Dinoponera</taxon>
    </lineage>
</organism>
<dbReference type="SUPFAM" id="SSF103473">
    <property type="entry name" value="MFS general substrate transporter"/>
    <property type="match status" value="1"/>
</dbReference>
<dbReference type="InterPro" id="IPR005828">
    <property type="entry name" value="MFS_sugar_transport-like"/>
</dbReference>
<dbReference type="PROSITE" id="PS50850">
    <property type="entry name" value="MFS"/>
    <property type="match status" value="1"/>
</dbReference>
<proteinExistence type="predicted"/>
<dbReference type="AlphaFoldDB" id="A0A6P3WV14"/>
<dbReference type="PANTHER" id="PTHR48021">
    <property type="match status" value="1"/>
</dbReference>
<evidence type="ECO:0000313" key="8">
    <source>
        <dbReference type="RefSeq" id="XP_014469998.1"/>
    </source>
</evidence>
<gene>
    <name evidence="8" type="primary">LOC106741989</name>
</gene>
<feature type="transmembrane region" description="Helical" evidence="5">
    <location>
        <begin position="414"/>
        <end position="433"/>
    </location>
</feature>
<keyword evidence="7" id="KW-1185">Reference proteome</keyword>
<dbReference type="InterPro" id="IPR036259">
    <property type="entry name" value="MFS_trans_sf"/>
</dbReference>
<dbReference type="PROSITE" id="PS00217">
    <property type="entry name" value="SUGAR_TRANSPORT_2"/>
    <property type="match status" value="1"/>
</dbReference>
<feature type="transmembrane region" description="Helical" evidence="5">
    <location>
        <begin position="384"/>
        <end position="402"/>
    </location>
</feature>
<evidence type="ECO:0000256" key="1">
    <source>
        <dbReference type="ARBA" id="ARBA00004141"/>
    </source>
</evidence>
<evidence type="ECO:0000256" key="3">
    <source>
        <dbReference type="ARBA" id="ARBA00022989"/>
    </source>
</evidence>
<dbReference type="PROSITE" id="PS00216">
    <property type="entry name" value="SUGAR_TRANSPORT_1"/>
    <property type="match status" value="1"/>
</dbReference>
<evidence type="ECO:0000256" key="5">
    <source>
        <dbReference type="SAM" id="Phobius"/>
    </source>
</evidence>
<reference evidence="8" key="1">
    <citation type="submission" date="2025-08" db="UniProtKB">
        <authorList>
            <consortium name="RefSeq"/>
        </authorList>
    </citation>
    <scope>IDENTIFICATION</scope>
</reference>